<feature type="compositionally biased region" description="Basic residues" evidence="1">
    <location>
        <begin position="18"/>
        <end position="27"/>
    </location>
</feature>
<protein>
    <submittedName>
        <fullName evidence="2">Uncharacterized protein</fullName>
    </submittedName>
</protein>
<dbReference type="AlphaFoldDB" id="A0A9W8US25"/>
<keyword evidence="3" id="KW-1185">Reference proteome</keyword>
<name>A0A9W8US25_AKAMU</name>
<accession>A0A9W8US25</accession>
<feature type="region of interest" description="Disordered" evidence="1">
    <location>
        <begin position="1"/>
        <end position="30"/>
    </location>
</feature>
<reference evidence="2" key="1">
    <citation type="journal article" date="2023" name="Access Microbiol">
        <title>De-novo genome assembly for Akanthomyces muscarius, a biocontrol agent of insect agricultural pests.</title>
        <authorList>
            <person name="Erdos Z."/>
            <person name="Studholme D.J."/>
            <person name="Raymond B."/>
            <person name="Sharma M."/>
        </authorList>
    </citation>
    <scope>NUCLEOTIDE SEQUENCE</scope>
    <source>
        <strain evidence="2">Ve6</strain>
    </source>
</reference>
<comment type="caution">
    <text evidence="2">The sequence shown here is derived from an EMBL/GenBank/DDBJ whole genome shotgun (WGS) entry which is preliminary data.</text>
</comment>
<dbReference type="RefSeq" id="XP_056058845.1">
    <property type="nucleotide sequence ID" value="XM_056203381.1"/>
</dbReference>
<evidence type="ECO:0000256" key="1">
    <source>
        <dbReference type="SAM" id="MobiDB-lite"/>
    </source>
</evidence>
<evidence type="ECO:0000313" key="2">
    <source>
        <dbReference type="EMBL" id="KAJ4163930.1"/>
    </source>
</evidence>
<feature type="compositionally biased region" description="Polar residues" evidence="1">
    <location>
        <begin position="1"/>
        <end position="17"/>
    </location>
</feature>
<dbReference type="EMBL" id="JAJHUN010000001">
    <property type="protein sequence ID" value="KAJ4163930.1"/>
    <property type="molecule type" value="Genomic_DNA"/>
</dbReference>
<evidence type="ECO:0000313" key="3">
    <source>
        <dbReference type="Proteomes" id="UP001144673"/>
    </source>
</evidence>
<proteinExistence type="predicted"/>
<organism evidence="2 3">
    <name type="scientific">Akanthomyces muscarius</name>
    <name type="common">Entomopathogenic fungus</name>
    <name type="synonym">Lecanicillium muscarium</name>
    <dbReference type="NCBI Taxonomy" id="2231603"/>
    <lineage>
        <taxon>Eukaryota</taxon>
        <taxon>Fungi</taxon>
        <taxon>Dikarya</taxon>
        <taxon>Ascomycota</taxon>
        <taxon>Pezizomycotina</taxon>
        <taxon>Sordariomycetes</taxon>
        <taxon>Hypocreomycetidae</taxon>
        <taxon>Hypocreales</taxon>
        <taxon>Cordycipitaceae</taxon>
        <taxon>Akanthomyces</taxon>
    </lineage>
</organism>
<sequence length="197" mass="21248">MAYSLSSNVKQETSQTPRARRGTRPKAKVAGTGHDDIVLLSACRFLDALQAPAASRWSETKEKETKEFFLLSRLLIHGSGLGGLVSVRDHRGAPLGFKPLLFSLTNDPCKTLLLREALHTHTMFGAGRSPTPPRAGITGAVGIGVSNAEKESLLRKTQTDISMTMRITRDPLAARIGDVMACGRGSCRDTSDSIFGR</sequence>
<dbReference type="Proteomes" id="UP001144673">
    <property type="component" value="Chromosome 1"/>
</dbReference>
<gene>
    <name evidence="2" type="ORF">LMH87_005630</name>
</gene>
<dbReference type="GeneID" id="80892789"/>